<sequence length="100" mass="11031">MYIFSVEDAQKDLPKILEMVAHGKDVAIGGEQPVLLLKVRSVGNFDNDNPEATGSIIVIDPEDESAFEDEAFKPLPDDIIDLMYNGPLYPDEASLAHESR</sequence>
<dbReference type="OrthoDB" id="9132558at2"/>
<evidence type="ECO:0000313" key="2">
    <source>
        <dbReference type="Proteomes" id="UP000054903"/>
    </source>
</evidence>
<protein>
    <submittedName>
        <fullName evidence="1">Uncharacterized protein</fullName>
    </submittedName>
</protein>
<dbReference type="Proteomes" id="UP000054903">
    <property type="component" value="Unassembled WGS sequence"/>
</dbReference>
<dbReference type="EMBL" id="FCNX02000006">
    <property type="protein sequence ID" value="SAK69587.1"/>
    <property type="molecule type" value="Genomic_DNA"/>
</dbReference>
<proteinExistence type="predicted"/>
<keyword evidence="2" id="KW-1185">Reference proteome</keyword>
<reference evidence="1" key="1">
    <citation type="submission" date="2016-01" db="EMBL/GenBank/DDBJ databases">
        <authorList>
            <person name="Peeters C."/>
        </authorList>
    </citation>
    <scope>NUCLEOTIDE SEQUENCE</scope>
    <source>
        <strain evidence="1">LMG 29320</strain>
    </source>
</reference>
<dbReference type="AlphaFoldDB" id="A0A158BJS9"/>
<dbReference type="STRING" id="1777138.AWB77_02861"/>
<accession>A0A158BJS9</accession>
<organism evidence="1 2">
    <name type="scientific">Caballeronia fortuita</name>
    <dbReference type="NCBI Taxonomy" id="1777138"/>
    <lineage>
        <taxon>Bacteria</taxon>
        <taxon>Pseudomonadati</taxon>
        <taxon>Pseudomonadota</taxon>
        <taxon>Betaproteobacteria</taxon>
        <taxon>Burkholderiales</taxon>
        <taxon>Burkholderiaceae</taxon>
        <taxon>Caballeronia</taxon>
    </lineage>
</organism>
<name>A0A158BJS9_9BURK</name>
<evidence type="ECO:0000313" key="1">
    <source>
        <dbReference type="EMBL" id="SAK69587.1"/>
    </source>
</evidence>
<gene>
    <name evidence="1" type="ORF">AWB77_02861</name>
</gene>
<dbReference type="RefSeq" id="WP_061135048.1">
    <property type="nucleotide sequence ID" value="NZ_FCNX02000006.1"/>
</dbReference>
<comment type="caution">
    <text evidence="1">The sequence shown here is derived from an EMBL/GenBank/DDBJ whole genome shotgun (WGS) entry which is preliminary data.</text>
</comment>